<organism evidence="1 2">
    <name type="scientific">Caerostris extrusa</name>
    <name type="common">Bark spider</name>
    <name type="synonym">Caerostris bankana</name>
    <dbReference type="NCBI Taxonomy" id="172846"/>
    <lineage>
        <taxon>Eukaryota</taxon>
        <taxon>Metazoa</taxon>
        <taxon>Ecdysozoa</taxon>
        <taxon>Arthropoda</taxon>
        <taxon>Chelicerata</taxon>
        <taxon>Arachnida</taxon>
        <taxon>Araneae</taxon>
        <taxon>Araneomorphae</taxon>
        <taxon>Entelegynae</taxon>
        <taxon>Araneoidea</taxon>
        <taxon>Araneidae</taxon>
        <taxon>Caerostris</taxon>
    </lineage>
</organism>
<gene>
    <name evidence="1" type="ORF">CEXT_138651</name>
</gene>
<dbReference type="EMBL" id="BPLR01013560">
    <property type="protein sequence ID" value="GIY61985.1"/>
    <property type="molecule type" value="Genomic_DNA"/>
</dbReference>
<proteinExistence type="predicted"/>
<dbReference type="AlphaFoldDB" id="A0AAV4UWC8"/>
<comment type="caution">
    <text evidence="1">The sequence shown here is derived from an EMBL/GenBank/DDBJ whole genome shotgun (WGS) entry which is preliminary data.</text>
</comment>
<reference evidence="1 2" key="1">
    <citation type="submission" date="2021-06" db="EMBL/GenBank/DDBJ databases">
        <title>Caerostris extrusa draft genome.</title>
        <authorList>
            <person name="Kono N."/>
            <person name="Arakawa K."/>
        </authorList>
    </citation>
    <scope>NUCLEOTIDE SEQUENCE [LARGE SCALE GENOMIC DNA]</scope>
</reference>
<accession>A0AAV4UWC8</accession>
<evidence type="ECO:0000313" key="1">
    <source>
        <dbReference type="EMBL" id="GIY61985.1"/>
    </source>
</evidence>
<protein>
    <submittedName>
        <fullName evidence="1">Uncharacterized protein</fullName>
    </submittedName>
</protein>
<evidence type="ECO:0000313" key="2">
    <source>
        <dbReference type="Proteomes" id="UP001054945"/>
    </source>
</evidence>
<sequence>MKSALPIQNPNVICPPHEPLGIGFRVVFLWPDHGPSSLYAVRIPRRASCVIPLSHLSSSSDKYFFLGGQGVGEGPNPLIFVSSSHGRSSIFTLFVGRVTFSQRERDAHSVLSETCFSMPYTLFRCSESFRGVLGGGREVVFHF</sequence>
<name>A0AAV4UWC8_CAEEX</name>
<keyword evidence="2" id="KW-1185">Reference proteome</keyword>
<dbReference type="Proteomes" id="UP001054945">
    <property type="component" value="Unassembled WGS sequence"/>
</dbReference>